<evidence type="ECO:0000313" key="3">
    <source>
        <dbReference type="Proteomes" id="UP000054815"/>
    </source>
</evidence>
<dbReference type="Proteomes" id="UP000054815">
    <property type="component" value="Unassembled WGS sequence"/>
</dbReference>
<comment type="caution">
    <text evidence="2">The sequence shown here is derived from an EMBL/GenBank/DDBJ whole genome shotgun (WGS) entry which is preliminary data.</text>
</comment>
<feature type="region of interest" description="Disordered" evidence="1">
    <location>
        <begin position="123"/>
        <end position="145"/>
    </location>
</feature>
<sequence>MRIFVTTIAVRWRCSLQIRPRQTQSRGNKTSQAVRSKENRGWLLATYPRDPTFRAVRSLTIRWGSGSKPQRNKPLIYRRIASRETVSKTTDNTPVPPCGKILLYIGAAMSETDILETRAVTNATTGRTGADPEADQPTPPGESLLWGPVRELALKIAGTARYGLPPALSPEMEPT</sequence>
<gene>
    <name evidence="2" type="ORF">T4E_3084</name>
</gene>
<accession>A0A0V0YJH4</accession>
<organism evidence="2 3">
    <name type="scientific">Trichinella pseudospiralis</name>
    <name type="common">Parasitic roundworm</name>
    <dbReference type="NCBI Taxonomy" id="6337"/>
    <lineage>
        <taxon>Eukaryota</taxon>
        <taxon>Metazoa</taxon>
        <taxon>Ecdysozoa</taxon>
        <taxon>Nematoda</taxon>
        <taxon>Enoplea</taxon>
        <taxon>Dorylaimia</taxon>
        <taxon>Trichinellida</taxon>
        <taxon>Trichinellidae</taxon>
        <taxon>Trichinella</taxon>
    </lineage>
</organism>
<reference evidence="2 3" key="1">
    <citation type="submission" date="2015-01" db="EMBL/GenBank/DDBJ databases">
        <title>Evolution of Trichinella species and genotypes.</title>
        <authorList>
            <person name="Korhonen P.K."/>
            <person name="Edoardo P."/>
            <person name="Giuseppe L.R."/>
            <person name="Gasser R.B."/>
        </authorList>
    </citation>
    <scope>NUCLEOTIDE SEQUENCE [LARGE SCALE GENOMIC DNA]</scope>
    <source>
        <strain evidence="2">ISS141</strain>
    </source>
</reference>
<proteinExistence type="predicted"/>
<feature type="non-terminal residue" evidence="2">
    <location>
        <position position="175"/>
    </location>
</feature>
<protein>
    <submittedName>
        <fullName evidence="2">Uncharacterized protein</fullName>
    </submittedName>
</protein>
<dbReference type="AlphaFoldDB" id="A0A0V0YJH4"/>
<dbReference type="EMBL" id="JYDU01000008">
    <property type="protein sequence ID" value="KRY00485.1"/>
    <property type="molecule type" value="Genomic_DNA"/>
</dbReference>
<name>A0A0V0YJH4_TRIPS</name>
<evidence type="ECO:0000256" key="1">
    <source>
        <dbReference type="SAM" id="MobiDB-lite"/>
    </source>
</evidence>
<evidence type="ECO:0000313" key="2">
    <source>
        <dbReference type="EMBL" id="KRY00485.1"/>
    </source>
</evidence>